<dbReference type="OrthoDB" id="6508251at2759"/>
<dbReference type="EMBL" id="MUJZ01005568">
    <property type="protein sequence ID" value="OTF83030.1"/>
    <property type="molecule type" value="Genomic_DNA"/>
</dbReference>
<feature type="region of interest" description="Disordered" evidence="1">
    <location>
        <begin position="153"/>
        <end position="178"/>
    </location>
</feature>
<evidence type="ECO:0000256" key="1">
    <source>
        <dbReference type="SAM" id="MobiDB-lite"/>
    </source>
</evidence>
<accession>A0A1Y3BPX2</accession>
<gene>
    <name evidence="2" type="ORF">BLA29_005507</name>
</gene>
<feature type="non-terminal residue" evidence="2">
    <location>
        <position position="346"/>
    </location>
</feature>
<protein>
    <submittedName>
        <fullName evidence="2">Uncharacterized protein</fullName>
    </submittedName>
</protein>
<feature type="compositionally biased region" description="Basic residues" evidence="1">
    <location>
        <begin position="162"/>
        <end position="171"/>
    </location>
</feature>
<evidence type="ECO:0000313" key="2">
    <source>
        <dbReference type="EMBL" id="OTF83030.1"/>
    </source>
</evidence>
<dbReference type="Proteomes" id="UP000194236">
    <property type="component" value="Unassembled WGS sequence"/>
</dbReference>
<proteinExistence type="predicted"/>
<reference evidence="2 3" key="1">
    <citation type="submission" date="2017-03" db="EMBL/GenBank/DDBJ databases">
        <title>Genome Survey of Euroglyphus maynei.</title>
        <authorList>
            <person name="Arlian L.G."/>
            <person name="Morgan M.S."/>
            <person name="Rider S.D."/>
        </authorList>
    </citation>
    <scope>NUCLEOTIDE SEQUENCE [LARGE SCALE GENOMIC DNA]</scope>
    <source>
        <strain evidence="2">Arlian Lab</strain>
        <tissue evidence="2">Whole body</tissue>
    </source>
</reference>
<keyword evidence="3" id="KW-1185">Reference proteome</keyword>
<comment type="caution">
    <text evidence="2">The sequence shown here is derived from an EMBL/GenBank/DDBJ whole genome shotgun (WGS) entry which is preliminary data.</text>
</comment>
<dbReference type="AlphaFoldDB" id="A0A1Y3BPX2"/>
<evidence type="ECO:0000313" key="3">
    <source>
        <dbReference type="Proteomes" id="UP000194236"/>
    </source>
</evidence>
<organism evidence="2 3">
    <name type="scientific">Euroglyphus maynei</name>
    <name type="common">Mayne's house dust mite</name>
    <dbReference type="NCBI Taxonomy" id="6958"/>
    <lineage>
        <taxon>Eukaryota</taxon>
        <taxon>Metazoa</taxon>
        <taxon>Ecdysozoa</taxon>
        <taxon>Arthropoda</taxon>
        <taxon>Chelicerata</taxon>
        <taxon>Arachnida</taxon>
        <taxon>Acari</taxon>
        <taxon>Acariformes</taxon>
        <taxon>Sarcoptiformes</taxon>
        <taxon>Astigmata</taxon>
        <taxon>Psoroptidia</taxon>
        <taxon>Analgoidea</taxon>
        <taxon>Pyroglyphidae</taxon>
        <taxon>Pyroglyphinae</taxon>
        <taxon>Euroglyphus</taxon>
    </lineage>
</organism>
<name>A0A1Y3BPX2_EURMA</name>
<sequence length="346" mass="40615">MNEWLRQLPQYRHRDRLIPGQPIWTIINCETLYAKISISFSENGEIARKRVMQFSKWPLNDELFMNLYCEGNTMTQNFEQIFNGRYIVLLLRVWMTKQPYFPLMLILPPPTIAIKDYWPQRITIDEIGNHNEHKKVKKTAEFRRKLRRTLSIEGGSTSGGSNHHHHHSSSHHHSEPKECLEKIQEITKRINDDIINKKIHGRILNVITFPCYYNKENNHLNVSEEQIQPGSKIPNGHIVNLIRVFYVSKPICEYDNEISTQNPKEQIGIIDFVPRCISGGGFIKYPRFETQTDIIDKATMWMTKNSQYKYLNFSSIDIKLKSMTSIDSGEMTFSRNTGDFVRIIRL</sequence>